<accession>A0ABP0QT17</accession>
<dbReference type="PANTHER" id="PTHR23137">
    <property type="entry name" value="VESICLE TRANSPORT PROTEIN-RELATED"/>
    <property type="match status" value="1"/>
</dbReference>
<dbReference type="Pfam" id="PF04178">
    <property type="entry name" value="Got1"/>
    <property type="match status" value="1"/>
</dbReference>
<feature type="transmembrane region" description="Helical" evidence="8">
    <location>
        <begin position="300"/>
        <end position="318"/>
    </location>
</feature>
<evidence type="ECO:0000256" key="6">
    <source>
        <dbReference type="ARBA" id="ARBA00023136"/>
    </source>
</evidence>
<name>A0ABP0QT17_9DINO</name>
<evidence type="ECO:0000256" key="3">
    <source>
        <dbReference type="ARBA" id="ARBA00022692"/>
    </source>
</evidence>
<evidence type="ECO:0000313" key="9">
    <source>
        <dbReference type="EMBL" id="CAK9090995.1"/>
    </source>
</evidence>
<dbReference type="InterPro" id="IPR011691">
    <property type="entry name" value="Vesicle_transpt_SFT2"/>
</dbReference>
<comment type="caution">
    <text evidence="9">The sequence shown here is derived from an EMBL/GenBank/DDBJ whole genome shotgun (WGS) entry which is preliminary data.</text>
</comment>
<feature type="transmembrane region" description="Helical" evidence="8">
    <location>
        <begin position="244"/>
        <end position="267"/>
    </location>
</feature>
<gene>
    <name evidence="9" type="ORF">CCMP2556_LOCUS43678</name>
</gene>
<evidence type="ECO:0000313" key="10">
    <source>
        <dbReference type="Proteomes" id="UP001642484"/>
    </source>
</evidence>
<evidence type="ECO:0000256" key="8">
    <source>
        <dbReference type="RuleBase" id="RU363111"/>
    </source>
</evidence>
<dbReference type="PANTHER" id="PTHR23137:SF36">
    <property type="entry name" value="VESICLE TRANSPORT PROTEIN SFT2C"/>
    <property type="match status" value="1"/>
</dbReference>
<comment type="function">
    <text evidence="8">May be involved in fusion of retrograde transport vesicles derived from an endocytic compartment with the Golgi complex.</text>
</comment>
<proteinExistence type="inferred from homology"/>
<organism evidence="9 10">
    <name type="scientific">Durusdinium trenchii</name>
    <dbReference type="NCBI Taxonomy" id="1381693"/>
    <lineage>
        <taxon>Eukaryota</taxon>
        <taxon>Sar</taxon>
        <taxon>Alveolata</taxon>
        <taxon>Dinophyceae</taxon>
        <taxon>Suessiales</taxon>
        <taxon>Symbiodiniaceae</taxon>
        <taxon>Durusdinium</taxon>
    </lineage>
</organism>
<reference evidence="9 10" key="1">
    <citation type="submission" date="2024-02" db="EMBL/GenBank/DDBJ databases">
        <authorList>
            <person name="Chen Y."/>
            <person name="Shah S."/>
            <person name="Dougan E. K."/>
            <person name="Thang M."/>
            <person name="Chan C."/>
        </authorList>
    </citation>
    <scope>NUCLEOTIDE SEQUENCE [LARGE SCALE GENOMIC DNA]</scope>
</reference>
<dbReference type="InterPro" id="IPR007305">
    <property type="entry name" value="Vesicle_transpt_Got1/SFT2"/>
</dbReference>
<feature type="transmembrane region" description="Helical" evidence="8">
    <location>
        <begin position="214"/>
        <end position="238"/>
    </location>
</feature>
<keyword evidence="4 8" id="KW-0653">Protein transport</keyword>
<dbReference type="Proteomes" id="UP001642484">
    <property type="component" value="Unassembled WGS sequence"/>
</dbReference>
<feature type="transmembrane region" description="Helical" evidence="8">
    <location>
        <begin position="276"/>
        <end position="294"/>
    </location>
</feature>
<evidence type="ECO:0000256" key="7">
    <source>
        <dbReference type="ARBA" id="ARBA00025800"/>
    </source>
</evidence>
<evidence type="ECO:0000256" key="2">
    <source>
        <dbReference type="ARBA" id="ARBA00022448"/>
    </source>
</evidence>
<comment type="similarity">
    <text evidence="7 8">Belongs to the SFT2 family.</text>
</comment>
<evidence type="ECO:0000256" key="4">
    <source>
        <dbReference type="ARBA" id="ARBA00022927"/>
    </source>
</evidence>
<keyword evidence="6 8" id="KW-0472">Membrane</keyword>
<keyword evidence="2 8" id="KW-0813">Transport</keyword>
<keyword evidence="10" id="KW-1185">Reference proteome</keyword>
<keyword evidence="3 8" id="KW-0812">Transmembrane</keyword>
<dbReference type="EMBL" id="CAXAMN010024917">
    <property type="protein sequence ID" value="CAK9090995.1"/>
    <property type="molecule type" value="Genomic_DNA"/>
</dbReference>
<keyword evidence="5 8" id="KW-1133">Transmembrane helix</keyword>
<comment type="subcellular location">
    <subcellularLocation>
        <location evidence="1 8">Membrane</location>
        <topology evidence="1 8">Multi-pass membrane protein</topology>
    </subcellularLocation>
</comment>
<evidence type="ECO:0000256" key="5">
    <source>
        <dbReference type="ARBA" id="ARBA00022989"/>
    </source>
</evidence>
<evidence type="ECO:0000256" key="1">
    <source>
        <dbReference type="ARBA" id="ARBA00004141"/>
    </source>
</evidence>
<protein>
    <recommendedName>
        <fullName evidence="8">Vesicle transport protein</fullName>
    </recommendedName>
</protein>
<sequence length="345" mass="37382">MMNHVDDADIGTPETEGDWRSALNALTRRARSVLLPGDSESLTVPLASRPSDSAQTDVEMHDRLGAWARHAQQNLSQGLQHARTIDWTQQVQGVRESVSTSFQKVSDTASAAGSSLSEQVSQVMVSGRRLQGVERAKSVDWSARAEAVKSTASRSFQSVASTASSSAQSLQERLGDNQMLQNAREGAVSALSVASDRVSGAASLAMDPCRLWRFIALFTGGLVLVLFSLNFLPTLLIAPATFSLLFTCGSMVMLSAFIYLSGVRAFLEQISQRRKLPFTLAYLLGLVGTLWATFIRRSYIFTAIFAVIQLVSLLYYMCSHFPGGTSTLNMLGRMGGRSARSIILG</sequence>